<evidence type="ECO:0000313" key="8">
    <source>
        <dbReference type="Proteomes" id="UP000694387"/>
    </source>
</evidence>
<organism evidence="7 8">
    <name type="scientific">Equus asinus</name>
    <name type="common">Donkey</name>
    <name type="synonym">Equus africanus asinus</name>
    <dbReference type="NCBI Taxonomy" id="9793"/>
    <lineage>
        <taxon>Eukaryota</taxon>
        <taxon>Metazoa</taxon>
        <taxon>Chordata</taxon>
        <taxon>Craniata</taxon>
        <taxon>Vertebrata</taxon>
        <taxon>Euteleostomi</taxon>
        <taxon>Mammalia</taxon>
        <taxon>Eutheria</taxon>
        <taxon>Laurasiatheria</taxon>
        <taxon>Perissodactyla</taxon>
        <taxon>Equidae</taxon>
        <taxon>Equus</taxon>
    </lineage>
</organism>
<dbReference type="GO" id="GO:0035091">
    <property type="term" value="F:phosphatidylinositol binding"/>
    <property type="evidence" value="ECO:0007669"/>
    <property type="project" value="InterPro"/>
</dbReference>
<dbReference type="Gene3D" id="1.20.58.160">
    <property type="match status" value="1"/>
</dbReference>
<dbReference type="GeneTree" id="ENSGT00940000156940"/>
<dbReference type="InterPro" id="IPR004152">
    <property type="entry name" value="GAT_dom"/>
</dbReference>
<keyword evidence="2" id="KW-0813">Transport</keyword>
<protein>
    <submittedName>
        <fullName evidence="7">Target of myb1 like 2 membrane trafficking protein</fullName>
    </submittedName>
</protein>
<dbReference type="Pfam" id="PF00790">
    <property type="entry name" value="VHS"/>
    <property type="match status" value="1"/>
</dbReference>
<dbReference type="GO" id="GO:0030276">
    <property type="term" value="F:clathrin binding"/>
    <property type="evidence" value="ECO:0007669"/>
    <property type="project" value="Ensembl"/>
</dbReference>
<dbReference type="InterPro" id="IPR038425">
    <property type="entry name" value="GAT_sf"/>
</dbReference>
<dbReference type="GO" id="GO:0007165">
    <property type="term" value="P:signal transduction"/>
    <property type="evidence" value="ECO:0007669"/>
    <property type="project" value="Ensembl"/>
</dbReference>
<feature type="region of interest" description="Disordered" evidence="4">
    <location>
        <begin position="443"/>
        <end position="468"/>
    </location>
</feature>
<dbReference type="PROSITE" id="PS50179">
    <property type="entry name" value="VHS"/>
    <property type="match status" value="1"/>
</dbReference>
<dbReference type="GO" id="GO:0005768">
    <property type="term" value="C:endosome"/>
    <property type="evidence" value="ECO:0007669"/>
    <property type="project" value="TreeGrafter"/>
</dbReference>
<proteinExistence type="inferred from homology"/>
<gene>
    <name evidence="7" type="primary">TOM1L2</name>
</gene>
<feature type="region of interest" description="Disordered" evidence="4">
    <location>
        <begin position="162"/>
        <end position="204"/>
    </location>
</feature>
<dbReference type="Proteomes" id="UP000694387">
    <property type="component" value="Chromosome 13"/>
</dbReference>
<dbReference type="CDD" id="cd16996">
    <property type="entry name" value="VHS_Tom1L2"/>
    <property type="match status" value="1"/>
</dbReference>
<name>A0A9L0J616_EQUAS</name>
<feature type="domain" description="GAT" evidence="6">
    <location>
        <begin position="219"/>
        <end position="307"/>
    </location>
</feature>
<feature type="domain" description="VHS" evidence="5">
    <location>
        <begin position="20"/>
        <end position="152"/>
    </location>
</feature>
<evidence type="ECO:0000256" key="2">
    <source>
        <dbReference type="ARBA" id="ARBA00022448"/>
    </source>
</evidence>
<accession>A0A9L0J616</accession>
<dbReference type="PROSITE" id="PS50909">
    <property type="entry name" value="GAT"/>
    <property type="match status" value="1"/>
</dbReference>
<dbReference type="FunFam" id="1.25.40.90:FF:000003">
    <property type="entry name" value="TOM1-like protein 2 isoform X1"/>
    <property type="match status" value="1"/>
</dbReference>
<dbReference type="Pfam" id="PF03127">
    <property type="entry name" value="GAT"/>
    <property type="match status" value="1"/>
</dbReference>
<dbReference type="SMART" id="SM00288">
    <property type="entry name" value="VHS"/>
    <property type="match status" value="1"/>
</dbReference>
<comment type="similarity">
    <text evidence="1">Belongs to the TOM1 family.</text>
</comment>
<dbReference type="InterPro" id="IPR002014">
    <property type="entry name" value="VHS_dom"/>
</dbReference>
<dbReference type="GO" id="GO:0015031">
    <property type="term" value="P:protein transport"/>
    <property type="evidence" value="ECO:0007669"/>
    <property type="project" value="UniProtKB-KW"/>
</dbReference>
<evidence type="ECO:0000259" key="6">
    <source>
        <dbReference type="PROSITE" id="PS50909"/>
    </source>
</evidence>
<dbReference type="SUPFAM" id="SSF48464">
    <property type="entry name" value="ENTH/VHS domain"/>
    <property type="match status" value="1"/>
</dbReference>
<dbReference type="CDD" id="cd14238">
    <property type="entry name" value="GAT_TM1L2"/>
    <property type="match status" value="1"/>
</dbReference>
<reference evidence="7" key="3">
    <citation type="submission" date="2025-09" db="UniProtKB">
        <authorList>
            <consortium name="Ensembl"/>
        </authorList>
    </citation>
    <scope>IDENTIFICATION</scope>
</reference>
<reference evidence="7" key="2">
    <citation type="submission" date="2025-08" db="UniProtKB">
        <authorList>
            <consortium name="Ensembl"/>
        </authorList>
    </citation>
    <scope>IDENTIFICATION</scope>
</reference>
<dbReference type="GO" id="GO:0043130">
    <property type="term" value="F:ubiquitin binding"/>
    <property type="evidence" value="ECO:0007669"/>
    <property type="project" value="InterPro"/>
</dbReference>
<dbReference type="AlphaFoldDB" id="A0A9L0J616"/>
<evidence type="ECO:0000256" key="3">
    <source>
        <dbReference type="ARBA" id="ARBA00022927"/>
    </source>
</evidence>
<dbReference type="PANTHER" id="PTHR13856">
    <property type="entry name" value="VHS DOMAIN CONTAINING PROTEIN FAMILY"/>
    <property type="match status" value="1"/>
</dbReference>
<evidence type="ECO:0000313" key="7">
    <source>
        <dbReference type="Ensembl" id="ENSEASP00005047818.1"/>
    </source>
</evidence>
<evidence type="ECO:0000259" key="5">
    <source>
        <dbReference type="PROSITE" id="PS50179"/>
    </source>
</evidence>
<keyword evidence="8" id="KW-1185">Reference proteome</keyword>
<dbReference type="FunFam" id="1.20.58.160:FF:000001">
    <property type="entry name" value="TOM1-like protein 2 isoform X1"/>
    <property type="match status" value="1"/>
</dbReference>
<dbReference type="InterPro" id="IPR008942">
    <property type="entry name" value="ENTH_VHS"/>
</dbReference>
<dbReference type="PANTHER" id="PTHR13856:SF31">
    <property type="entry name" value="TOM1-LIKE PROTEIN 2"/>
    <property type="match status" value="1"/>
</dbReference>
<dbReference type="GO" id="GO:0019901">
    <property type="term" value="F:protein kinase binding"/>
    <property type="evidence" value="ECO:0007669"/>
    <property type="project" value="Ensembl"/>
</dbReference>
<dbReference type="Ensembl" id="ENSEAST00005041445.1">
    <property type="protein sequence ID" value="ENSEASP00005047818.1"/>
    <property type="gene ID" value="ENSEASG00005017654.2"/>
</dbReference>
<dbReference type="GO" id="GO:0045839">
    <property type="term" value="P:negative regulation of mitotic nuclear division"/>
    <property type="evidence" value="ECO:0007669"/>
    <property type="project" value="Ensembl"/>
</dbReference>
<evidence type="ECO:0000256" key="1">
    <source>
        <dbReference type="ARBA" id="ARBA00007708"/>
    </source>
</evidence>
<dbReference type="SUPFAM" id="SSF89009">
    <property type="entry name" value="GAT-like domain"/>
    <property type="match status" value="1"/>
</dbReference>
<dbReference type="Gene3D" id="1.25.40.90">
    <property type="match status" value="1"/>
</dbReference>
<reference evidence="7 8" key="1">
    <citation type="journal article" date="2020" name="Nat. Commun.">
        <title>Donkey genomes provide new insights into domestication and selection for coat color.</title>
        <authorList>
            <person name="Wang"/>
            <person name="C."/>
            <person name="Li"/>
            <person name="H."/>
            <person name="Guo"/>
            <person name="Y."/>
            <person name="Huang"/>
            <person name="J."/>
            <person name="Sun"/>
            <person name="Y."/>
            <person name="Min"/>
            <person name="J."/>
            <person name="Wang"/>
            <person name="J."/>
            <person name="Fang"/>
            <person name="X."/>
            <person name="Zhao"/>
            <person name="Z."/>
            <person name="Wang"/>
            <person name="S."/>
            <person name="Zhang"/>
            <person name="Y."/>
            <person name="Liu"/>
            <person name="Q."/>
            <person name="Jiang"/>
            <person name="Q."/>
            <person name="Wang"/>
            <person name="X."/>
            <person name="Guo"/>
            <person name="Y."/>
            <person name="Yang"/>
            <person name="C."/>
            <person name="Wang"/>
            <person name="Y."/>
            <person name="Tian"/>
            <person name="F."/>
            <person name="Zhuang"/>
            <person name="G."/>
            <person name="Fan"/>
            <person name="Y."/>
            <person name="Gao"/>
            <person name="Q."/>
            <person name="Li"/>
            <person name="Y."/>
            <person name="Ju"/>
            <person name="Z."/>
            <person name="Li"/>
            <person name="J."/>
            <person name="Li"/>
            <person name="R."/>
            <person name="Hou"/>
            <person name="M."/>
            <person name="Yang"/>
            <person name="G."/>
            <person name="Liu"/>
            <person name="G."/>
            <person name="Liu"/>
            <person name="W."/>
            <person name="Guo"/>
            <person name="J."/>
            <person name="Pan"/>
            <person name="S."/>
            <person name="Fan"/>
            <person name="G."/>
            <person name="Zhang"/>
            <person name="W."/>
            <person name="Zhang"/>
            <person name="R."/>
            <person name="Yu"/>
            <person name="J."/>
            <person name="Zhang"/>
            <person name="X."/>
            <person name="Yin"/>
            <person name="Q."/>
            <person name="Ji"/>
            <person name="C."/>
            <person name="Jin"/>
            <person name="Y."/>
            <person name="Yue"/>
            <person name="G."/>
            <person name="Liu"/>
            <person name="M."/>
            <person name="Xu"/>
            <person name="J."/>
            <person name="Liu"/>
            <person name="S."/>
            <person name="Jordana"/>
            <person name="J."/>
            <person name="Noce"/>
            <person name="A."/>
            <person name="Amills"/>
            <person name="M."/>
            <person name="Wu"/>
            <person name="D.D."/>
            <person name="Li"/>
            <person name="S."/>
            <person name="Zhou"/>
            <person name="X. and Zhong"/>
            <person name="J."/>
        </authorList>
    </citation>
    <scope>NUCLEOTIDE SEQUENCE [LARGE SCALE GENOMIC DNA]</scope>
</reference>
<sequence length="655" mass="71606">MEFLLGNPFSTPVGQCLEKATDGSLQSEDWTLNMEICDIINETEEGPKDAIRALKKRLNGNRNYREVMLALTVLETCVKNCGHRFHILVANRDFIDSVLVKIISPKNNPPTIVQDKVLALIQAWADAFRSSPDLTGVVHIYEELKRKGVEFPMADLDALSPIHTPQRSVPEVDPAMTMPRSQSQQKTSAGSYSSPPPAPSSALQAPALSVTGPIMANSEQIARLRSELDVVRGNTKVMSEMLTEMVPGQEDSSDLELLQELNRTCRAMQQRIVELISRVSNEEVTEELLHVNDDLNNVFLRYERFERYRSGRSVHSASNGVLNEVTEDNLIDLGPGSPAVVSPMVGNTAPPSSLSSQLAGLDLGTESVSGTLSSLQQCNPRDSFDMFAQTRGNSLAEQRKTVTYEDPQAVGGLASALDSRKQSSEVSSINSLKKEPKLLKWFPTSPHPQWRPQPRLQTPPAGRSQSGQRMPSLLCELFCDLAPQMAGHLSSPWSTPGTGHSSHLQPQSVLRCCISMEMPLCLLPGLSLVWTSFSYLLSGWWDSVAAARSPSPPRLSRPQALSAHVSSQKEWAARPNPRPGHALPLGLFPGQPPGPSFLWSPAHREESQTLDPSPCALSPAWFLRSQASLPSCAPLFRKGLVCTCGLSLPPWTAAP</sequence>
<keyword evidence="3" id="KW-0653">Protein transport</keyword>
<dbReference type="GO" id="GO:0016020">
    <property type="term" value="C:membrane"/>
    <property type="evidence" value="ECO:0007669"/>
    <property type="project" value="TreeGrafter"/>
</dbReference>
<evidence type="ECO:0000256" key="4">
    <source>
        <dbReference type="SAM" id="MobiDB-lite"/>
    </source>
</evidence>
<dbReference type="InterPro" id="IPR027429">
    <property type="entry name" value="TOM1L2_VHS_dom"/>
</dbReference>